<reference evidence="4" key="1">
    <citation type="submission" date="2021-02" db="EMBL/GenBank/DDBJ databases">
        <authorList>
            <person name="Dougan E. K."/>
            <person name="Rhodes N."/>
            <person name="Thang M."/>
            <person name="Chan C."/>
        </authorList>
    </citation>
    <scope>NUCLEOTIDE SEQUENCE</scope>
</reference>
<dbReference type="InterPro" id="IPR000626">
    <property type="entry name" value="Ubiquitin-like_dom"/>
</dbReference>
<dbReference type="SUPFAM" id="SSF54236">
    <property type="entry name" value="Ubiquitin-like"/>
    <property type="match status" value="1"/>
</dbReference>
<dbReference type="InterPro" id="IPR001841">
    <property type="entry name" value="Znf_RING"/>
</dbReference>
<dbReference type="InterPro" id="IPR029071">
    <property type="entry name" value="Ubiquitin-like_domsf"/>
</dbReference>
<dbReference type="AlphaFoldDB" id="A0A812TKH0"/>
<evidence type="ECO:0000259" key="3">
    <source>
        <dbReference type="PROSITE" id="PS50089"/>
    </source>
</evidence>
<evidence type="ECO:0000256" key="1">
    <source>
        <dbReference type="PROSITE-ProRule" id="PRU00175"/>
    </source>
</evidence>
<keyword evidence="1" id="KW-0863">Zinc-finger</keyword>
<dbReference type="PROSITE" id="PS50053">
    <property type="entry name" value="UBIQUITIN_2"/>
    <property type="match status" value="1"/>
</dbReference>
<dbReference type="Proteomes" id="UP000604046">
    <property type="component" value="Unassembled WGS sequence"/>
</dbReference>
<protein>
    <recommendedName>
        <fullName evidence="6">Ubiquitin-like domain-containing protein</fullName>
    </recommendedName>
</protein>
<dbReference type="PROSITE" id="PS50089">
    <property type="entry name" value="ZF_RING_2"/>
    <property type="match status" value="1"/>
</dbReference>
<dbReference type="Gene3D" id="2.60.60.30">
    <property type="entry name" value="sav2460 like domains"/>
    <property type="match status" value="1"/>
</dbReference>
<evidence type="ECO:0000313" key="4">
    <source>
        <dbReference type="EMBL" id="CAE7526444.1"/>
    </source>
</evidence>
<evidence type="ECO:0000313" key="5">
    <source>
        <dbReference type="Proteomes" id="UP000604046"/>
    </source>
</evidence>
<dbReference type="GO" id="GO:0008270">
    <property type="term" value="F:zinc ion binding"/>
    <property type="evidence" value="ECO:0007669"/>
    <property type="project" value="UniProtKB-KW"/>
</dbReference>
<evidence type="ECO:0000259" key="2">
    <source>
        <dbReference type="PROSITE" id="PS50053"/>
    </source>
</evidence>
<dbReference type="CDD" id="cd17039">
    <property type="entry name" value="Ubl_ubiquitin_like"/>
    <property type="match status" value="1"/>
</dbReference>
<proteinExistence type="predicted"/>
<keyword evidence="1" id="KW-0479">Metal-binding</keyword>
<feature type="domain" description="RING-type" evidence="3">
    <location>
        <begin position="3"/>
        <end position="50"/>
    </location>
</feature>
<evidence type="ECO:0008006" key="6">
    <source>
        <dbReference type="Google" id="ProtNLM"/>
    </source>
</evidence>
<keyword evidence="5" id="KW-1185">Reference proteome</keyword>
<accession>A0A812TKH0</accession>
<keyword evidence="1" id="KW-0862">Zinc</keyword>
<sequence length="360" mass="40019">MECSRCHGKKSSSDFPARIVGCEHPPTVCLTCLDNLLPKDKTLSGMCPECGHFLSTAEIQKIRRLMKHCNRECAVFRDLDLLSAREEEVKRQAELGLDLPQEGRVEVSVLDGRRLTLSLSRRMRLSEVKAEIRRGLHVPEGKQRLLFRGRDLTASHEGDPHWSSLGVPFGEVIQLVIIMYETESNSRASTVRRLTFELSWTAVPTRLRSGKITTHHLNGSCILMDSACSVLGEVDFQRTRSSGISHGGPSSIRNPRQLITVDTAELPWNCRYLFFTLSAFKPGGVTLESFQDPSVRLKNAVTMEQLASYNASRSGREEAVVLCCAAKDPTGGQWRVLEVGVRSDGNAKSYGALHATVRQL</sequence>
<dbReference type="OrthoDB" id="408003at2759"/>
<comment type="caution">
    <text evidence="4">The sequence shown here is derived from an EMBL/GenBank/DDBJ whole genome shotgun (WGS) entry which is preliminary data.</text>
</comment>
<dbReference type="EMBL" id="CAJNDS010002562">
    <property type="protein sequence ID" value="CAE7526444.1"/>
    <property type="molecule type" value="Genomic_DNA"/>
</dbReference>
<feature type="domain" description="Ubiquitin-like" evidence="2">
    <location>
        <begin position="103"/>
        <end position="152"/>
    </location>
</feature>
<organism evidence="4 5">
    <name type="scientific">Symbiodinium natans</name>
    <dbReference type="NCBI Taxonomy" id="878477"/>
    <lineage>
        <taxon>Eukaryota</taxon>
        <taxon>Sar</taxon>
        <taxon>Alveolata</taxon>
        <taxon>Dinophyceae</taxon>
        <taxon>Suessiales</taxon>
        <taxon>Symbiodiniaceae</taxon>
        <taxon>Symbiodinium</taxon>
    </lineage>
</organism>
<feature type="non-terminal residue" evidence="4">
    <location>
        <position position="1"/>
    </location>
</feature>
<gene>
    <name evidence="4" type="ORF">SNAT2548_LOCUS29469</name>
</gene>
<dbReference type="Gene3D" id="3.10.20.90">
    <property type="entry name" value="Phosphatidylinositol 3-kinase Catalytic Subunit, Chain A, domain 1"/>
    <property type="match status" value="1"/>
</dbReference>
<name>A0A812TKH0_9DINO</name>